<accession>A0A4V3BKC6</accession>
<keyword evidence="3" id="KW-1003">Cell membrane</keyword>
<dbReference type="GO" id="GO:0055085">
    <property type="term" value="P:transmembrane transport"/>
    <property type="evidence" value="ECO:0007669"/>
    <property type="project" value="InterPro"/>
</dbReference>
<evidence type="ECO:0000259" key="9">
    <source>
        <dbReference type="PROSITE" id="PS50928"/>
    </source>
</evidence>
<dbReference type="PANTHER" id="PTHR43744">
    <property type="entry name" value="ABC TRANSPORTER PERMEASE PROTEIN MG189-RELATED-RELATED"/>
    <property type="match status" value="1"/>
</dbReference>
<dbReference type="PANTHER" id="PTHR43744:SF8">
    <property type="entry name" value="SN-GLYCEROL-3-PHOSPHATE TRANSPORT SYSTEM PERMEASE PROTEIN UGPE"/>
    <property type="match status" value="1"/>
</dbReference>
<feature type="transmembrane region" description="Helical" evidence="7">
    <location>
        <begin position="180"/>
        <end position="200"/>
    </location>
</feature>
<evidence type="ECO:0000256" key="1">
    <source>
        <dbReference type="ARBA" id="ARBA00004651"/>
    </source>
</evidence>
<dbReference type="Pfam" id="PF00528">
    <property type="entry name" value="BPD_transp_1"/>
    <property type="match status" value="1"/>
</dbReference>
<dbReference type="InterPro" id="IPR000515">
    <property type="entry name" value="MetI-like"/>
</dbReference>
<name>A0A4V3BKC6_9MICO</name>
<dbReference type="InterPro" id="IPR035906">
    <property type="entry name" value="MetI-like_sf"/>
</dbReference>
<dbReference type="EMBL" id="SNVW01000013">
    <property type="protein sequence ID" value="TDN42282.1"/>
    <property type="molecule type" value="Genomic_DNA"/>
</dbReference>
<comment type="similarity">
    <text evidence="7">Belongs to the binding-protein-dependent transport system permease family.</text>
</comment>
<dbReference type="SUPFAM" id="SSF161098">
    <property type="entry name" value="MetI-like"/>
    <property type="match status" value="1"/>
</dbReference>
<feature type="transmembrane region" description="Helical" evidence="7">
    <location>
        <begin position="233"/>
        <end position="250"/>
    </location>
</feature>
<gene>
    <name evidence="10" type="ORF">EDF64_11359</name>
</gene>
<evidence type="ECO:0000256" key="3">
    <source>
        <dbReference type="ARBA" id="ARBA00022475"/>
    </source>
</evidence>
<feature type="transmembrane region" description="Helical" evidence="7">
    <location>
        <begin position="113"/>
        <end position="136"/>
    </location>
</feature>
<evidence type="ECO:0000256" key="6">
    <source>
        <dbReference type="ARBA" id="ARBA00023136"/>
    </source>
</evidence>
<comment type="caution">
    <text evidence="10">The sequence shown here is derived from an EMBL/GenBank/DDBJ whole genome shotgun (WGS) entry which is preliminary data.</text>
</comment>
<feature type="compositionally biased region" description="Basic and acidic residues" evidence="8">
    <location>
        <begin position="14"/>
        <end position="23"/>
    </location>
</feature>
<evidence type="ECO:0000256" key="4">
    <source>
        <dbReference type="ARBA" id="ARBA00022692"/>
    </source>
</evidence>
<sequence>MSATDVTRRTTAASRRDASRASRPDSPGAPGRTDLPGVTPPRRRRVHASGVAYVVVGTVLALLFIAPVLYILFRSFLPADADARGIGFESIATLTLRNYTKVFDPSVDLRQNIVNSFVVAISVAVLVAIVSTLAAYALSKIRFRGSTIVFVLLLAPLVVPFQGLLTPLSIVLGKLGLLDSLAGVVLVLVTLQLPFSVFVMRNTFDGIPSELEDAAAIDGAGTGRILRSVMLPLAWPGLVTTALFGFMAGWNDLLSSVTFLSTDSKYTLPLALSSISTSFKIPGVPVIDPGLLTAVACVATVPVVVLFLALQRYYTRGLIGGSIK</sequence>
<dbReference type="RefSeq" id="WP_123681930.1">
    <property type="nucleotide sequence ID" value="NZ_SNVW01000013.1"/>
</dbReference>
<dbReference type="PROSITE" id="PS50928">
    <property type="entry name" value="ABC_TM1"/>
    <property type="match status" value="1"/>
</dbReference>
<evidence type="ECO:0000256" key="7">
    <source>
        <dbReference type="RuleBase" id="RU363032"/>
    </source>
</evidence>
<dbReference type="AlphaFoldDB" id="A0A4V3BKC6"/>
<feature type="transmembrane region" description="Helical" evidence="7">
    <location>
        <begin position="290"/>
        <end position="310"/>
    </location>
</feature>
<keyword evidence="2 7" id="KW-0813">Transport</keyword>
<keyword evidence="6 7" id="KW-0472">Membrane</keyword>
<dbReference type="Proteomes" id="UP000295764">
    <property type="component" value="Unassembled WGS sequence"/>
</dbReference>
<feature type="compositionally biased region" description="Low complexity" evidence="8">
    <location>
        <begin position="1"/>
        <end position="13"/>
    </location>
</feature>
<organism evidence="10 11">
    <name type="scientific">Curtobacterium flaccumfaciens</name>
    <dbReference type="NCBI Taxonomy" id="2035"/>
    <lineage>
        <taxon>Bacteria</taxon>
        <taxon>Bacillati</taxon>
        <taxon>Actinomycetota</taxon>
        <taxon>Actinomycetes</taxon>
        <taxon>Micrococcales</taxon>
        <taxon>Microbacteriaceae</taxon>
        <taxon>Curtobacterium</taxon>
    </lineage>
</organism>
<evidence type="ECO:0000313" key="10">
    <source>
        <dbReference type="EMBL" id="TDN42282.1"/>
    </source>
</evidence>
<dbReference type="CDD" id="cd06261">
    <property type="entry name" value="TM_PBP2"/>
    <property type="match status" value="1"/>
</dbReference>
<proteinExistence type="inferred from homology"/>
<feature type="region of interest" description="Disordered" evidence="8">
    <location>
        <begin position="1"/>
        <end position="42"/>
    </location>
</feature>
<dbReference type="Gene3D" id="1.10.3720.10">
    <property type="entry name" value="MetI-like"/>
    <property type="match status" value="1"/>
</dbReference>
<protein>
    <submittedName>
        <fullName evidence="10">Carbohydrate ABC transporter membrane protein 2 (CUT1 family)</fullName>
    </submittedName>
</protein>
<feature type="transmembrane region" description="Helical" evidence="7">
    <location>
        <begin position="148"/>
        <end position="168"/>
    </location>
</feature>
<evidence type="ECO:0000256" key="8">
    <source>
        <dbReference type="SAM" id="MobiDB-lite"/>
    </source>
</evidence>
<evidence type="ECO:0000256" key="2">
    <source>
        <dbReference type="ARBA" id="ARBA00022448"/>
    </source>
</evidence>
<dbReference type="GO" id="GO:0005886">
    <property type="term" value="C:plasma membrane"/>
    <property type="evidence" value="ECO:0007669"/>
    <property type="project" value="UniProtKB-SubCell"/>
</dbReference>
<feature type="transmembrane region" description="Helical" evidence="7">
    <location>
        <begin position="51"/>
        <end position="73"/>
    </location>
</feature>
<evidence type="ECO:0000313" key="11">
    <source>
        <dbReference type="Proteomes" id="UP000295764"/>
    </source>
</evidence>
<keyword evidence="5 7" id="KW-1133">Transmembrane helix</keyword>
<feature type="domain" description="ABC transmembrane type-1" evidence="9">
    <location>
        <begin position="113"/>
        <end position="310"/>
    </location>
</feature>
<reference evidence="10 11" key="1">
    <citation type="submission" date="2019-03" db="EMBL/GenBank/DDBJ databases">
        <title>Genomic analyses of the natural microbiome of Caenorhabditis elegans.</title>
        <authorList>
            <person name="Samuel B."/>
        </authorList>
    </citation>
    <scope>NUCLEOTIDE SEQUENCE [LARGE SCALE GENOMIC DNA]</scope>
    <source>
        <strain evidence="10 11">JUb65</strain>
    </source>
</reference>
<keyword evidence="4 7" id="KW-0812">Transmembrane</keyword>
<comment type="subcellular location">
    <subcellularLocation>
        <location evidence="1 7">Cell membrane</location>
        <topology evidence="1 7">Multi-pass membrane protein</topology>
    </subcellularLocation>
</comment>
<dbReference type="OrthoDB" id="4821463at2"/>
<evidence type="ECO:0000256" key="5">
    <source>
        <dbReference type="ARBA" id="ARBA00022989"/>
    </source>
</evidence>